<dbReference type="RefSeq" id="WP_006521273.1">
    <property type="nucleotide sequence ID" value="NC_021184.1"/>
</dbReference>
<evidence type="ECO:0000259" key="8">
    <source>
        <dbReference type="PROSITE" id="PS50011"/>
    </source>
</evidence>
<evidence type="ECO:0000256" key="2">
    <source>
        <dbReference type="ARBA" id="ARBA00022679"/>
    </source>
</evidence>
<reference evidence="9 10" key="1">
    <citation type="submission" date="2012-01" db="EMBL/GenBank/DDBJ databases">
        <title>Complete sequence of Desulfotomaculum gibsoniae DSM 7213.</title>
        <authorList>
            <consortium name="US DOE Joint Genome Institute"/>
            <person name="Lucas S."/>
            <person name="Han J."/>
            <person name="Lapidus A."/>
            <person name="Cheng J.-F."/>
            <person name="Goodwin L."/>
            <person name="Pitluck S."/>
            <person name="Peters L."/>
            <person name="Ovchinnikova G."/>
            <person name="Teshima H."/>
            <person name="Detter J.C."/>
            <person name="Han C."/>
            <person name="Tapia R."/>
            <person name="Land M."/>
            <person name="Hauser L."/>
            <person name="Kyrpides N."/>
            <person name="Ivanova N."/>
            <person name="Pagani I."/>
            <person name="Parshina S."/>
            <person name="Plugge C."/>
            <person name="Muyzer G."/>
            <person name="Kuever J."/>
            <person name="Ivanova A."/>
            <person name="Nazina T."/>
            <person name="Klenk H.-P."/>
            <person name="Brambilla E."/>
            <person name="Spring S."/>
            <person name="Stams A.F."/>
            <person name="Woyke T."/>
        </authorList>
    </citation>
    <scope>NUCLEOTIDE SEQUENCE [LARGE SCALE GENOMIC DNA]</scope>
    <source>
        <strain evidence="9 10">DSM 7213</strain>
    </source>
</reference>
<dbReference type="SMART" id="SM00220">
    <property type="entry name" value="S_TKc"/>
    <property type="match status" value="1"/>
</dbReference>
<dbReference type="PROSITE" id="PS50011">
    <property type="entry name" value="PROTEIN_KINASE_DOM"/>
    <property type="match status" value="1"/>
</dbReference>
<gene>
    <name evidence="9" type="ORF">Desgi_1081</name>
</gene>
<dbReference type="Pfam" id="PF00069">
    <property type="entry name" value="Pkinase"/>
    <property type="match status" value="1"/>
</dbReference>
<keyword evidence="3" id="KW-0547">Nucleotide-binding</keyword>
<keyword evidence="2" id="KW-0808">Transferase</keyword>
<evidence type="ECO:0000256" key="7">
    <source>
        <dbReference type="SAM" id="Phobius"/>
    </source>
</evidence>
<dbReference type="InterPro" id="IPR050660">
    <property type="entry name" value="NEK_Ser/Thr_kinase"/>
</dbReference>
<evidence type="ECO:0000256" key="3">
    <source>
        <dbReference type="ARBA" id="ARBA00022741"/>
    </source>
</evidence>
<sequence>MVKCPLCGNDNAAENAFCSHCGCRLGSSTRLIANNTLLEDRYQVVKLAGRGGMGAVYKALDRRLKDRVVAIKEMSIHAVGPDNVNAAIEAFEREAGLLICLDNPALPRVWDYFQGPDNRLYLVMDFIEGETLEAVLKRRGPIPEAEVLNWAQQLGDVLYYLHSHKPPIIFRDLKPANIMLTPQGRIKLIDFGIARHFKPGKTTDTVTYGSIGFSAPEQYGEGQTDARSDIYSLGATLYYLLTAQDPSKTPFHFEPISSIAEVSPQLEKAIHKTLQLKPDDRPSNVLEVMYLLNVTDQSHTDDSPTVILNPDQGLTMKLPPSGAGSNPTQALPYREKPNYKWATGALAIVLILFAAGFGFAKSALFTPQRVKQDSQAIVDNQSGIQLVNKGAPLPVDSTEEQANLEQEESEDYNEKVDKDEKDNEKDVKDNNDKKDGKVKKNITYEKYTNERFGFTIDYPREFKMKETLANGNGMVFTSPDGQAKLKAFGSYVREGDSLQDLYQASQKYAQTKIAYQQVGSSWFVLSWIKDDYVYYSKTFVGQGSTNTFIISYPRDEKEYYDQMTIHIEPSFKPGAVQQAR</sequence>
<dbReference type="eggNOG" id="COG0515">
    <property type="taxonomic scope" value="Bacteria"/>
</dbReference>
<keyword evidence="4 9" id="KW-0418">Kinase</keyword>
<dbReference type="Gene3D" id="1.10.510.10">
    <property type="entry name" value="Transferase(Phosphotransferase) domain 1"/>
    <property type="match status" value="1"/>
</dbReference>
<keyword evidence="7" id="KW-0812">Transmembrane</keyword>
<dbReference type="Proteomes" id="UP000013520">
    <property type="component" value="Chromosome"/>
</dbReference>
<dbReference type="OrthoDB" id="9788659at2"/>
<organism evidence="9 10">
    <name type="scientific">Desulfoscipio gibsoniae DSM 7213</name>
    <dbReference type="NCBI Taxonomy" id="767817"/>
    <lineage>
        <taxon>Bacteria</taxon>
        <taxon>Bacillati</taxon>
        <taxon>Bacillota</taxon>
        <taxon>Clostridia</taxon>
        <taxon>Eubacteriales</taxon>
        <taxon>Desulfallaceae</taxon>
        <taxon>Desulfoscipio</taxon>
    </lineage>
</organism>
<feature type="region of interest" description="Disordered" evidence="6">
    <location>
        <begin position="388"/>
        <end position="435"/>
    </location>
</feature>
<evidence type="ECO:0000256" key="6">
    <source>
        <dbReference type="SAM" id="MobiDB-lite"/>
    </source>
</evidence>
<keyword evidence="10" id="KW-1185">Reference proteome</keyword>
<keyword evidence="5" id="KW-0067">ATP-binding</keyword>
<evidence type="ECO:0000256" key="5">
    <source>
        <dbReference type="ARBA" id="ARBA00022840"/>
    </source>
</evidence>
<name>R4KDF4_9FIRM</name>
<protein>
    <recommendedName>
        <fullName evidence="1">non-specific serine/threonine protein kinase</fullName>
        <ecNumber evidence="1">2.7.11.1</ecNumber>
    </recommendedName>
</protein>
<dbReference type="AlphaFoldDB" id="R4KDF4"/>
<dbReference type="InterPro" id="IPR011009">
    <property type="entry name" value="Kinase-like_dom_sf"/>
</dbReference>
<keyword evidence="9" id="KW-0723">Serine/threonine-protein kinase</keyword>
<dbReference type="HOGENOM" id="CLU_469882_0_0_9"/>
<dbReference type="GO" id="GO:0004674">
    <property type="term" value="F:protein serine/threonine kinase activity"/>
    <property type="evidence" value="ECO:0007669"/>
    <property type="project" value="UniProtKB-KW"/>
</dbReference>
<dbReference type="GO" id="GO:0005524">
    <property type="term" value="F:ATP binding"/>
    <property type="evidence" value="ECO:0007669"/>
    <property type="project" value="UniProtKB-KW"/>
</dbReference>
<dbReference type="EMBL" id="CP003273">
    <property type="protein sequence ID" value="AGL00609.1"/>
    <property type="molecule type" value="Genomic_DNA"/>
</dbReference>
<evidence type="ECO:0000313" key="9">
    <source>
        <dbReference type="EMBL" id="AGL00609.1"/>
    </source>
</evidence>
<accession>R4KDF4</accession>
<dbReference type="STRING" id="767817.Desgi_1081"/>
<dbReference type="Gene3D" id="3.30.200.20">
    <property type="entry name" value="Phosphorylase Kinase, domain 1"/>
    <property type="match status" value="1"/>
</dbReference>
<dbReference type="InterPro" id="IPR000719">
    <property type="entry name" value="Prot_kinase_dom"/>
</dbReference>
<feature type="domain" description="Protein kinase" evidence="8">
    <location>
        <begin position="42"/>
        <end position="291"/>
    </location>
</feature>
<dbReference type="KEGG" id="dgi:Desgi_1081"/>
<dbReference type="SUPFAM" id="SSF56112">
    <property type="entry name" value="Protein kinase-like (PK-like)"/>
    <property type="match status" value="1"/>
</dbReference>
<dbReference type="EC" id="2.7.11.1" evidence="1"/>
<dbReference type="PANTHER" id="PTHR43671">
    <property type="entry name" value="SERINE/THREONINE-PROTEIN KINASE NEK"/>
    <property type="match status" value="1"/>
</dbReference>
<proteinExistence type="predicted"/>
<keyword evidence="7" id="KW-1133">Transmembrane helix</keyword>
<evidence type="ECO:0000256" key="4">
    <source>
        <dbReference type="ARBA" id="ARBA00022777"/>
    </source>
</evidence>
<evidence type="ECO:0000313" key="10">
    <source>
        <dbReference type="Proteomes" id="UP000013520"/>
    </source>
</evidence>
<dbReference type="PANTHER" id="PTHR43671:SF13">
    <property type="entry name" value="SERINE_THREONINE-PROTEIN KINASE NEK2"/>
    <property type="match status" value="1"/>
</dbReference>
<evidence type="ECO:0000256" key="1">
    <source>
        <dbReference type="ARBA" id="ARBA00012513"/>
    </source>
</evidence>
<dbReference type="CDD" id="cd14014">
    <property type="entry name" value="STKc_PknB_like"/>
    <property type="match status" value="1"/>
</dbReference>
<feature type="compositionally biased region" description="Basic and acidic residues" evidence="6">
    <location>
        <begin position="412"/>
        <end position="435"/>
    </location>
</feature>
<feature type="transmembrane region" description="Helical" evidence="7">
    <location>
        <begin position="341"/>
        <end position="360"/>
    </location>
</feature>
<keyword evidence="7" id="KW-0472">Membrane</keyword>